<sequence>MKEKPYHHGNLRKQLIETGISLINEEGVKSFSLRRVAAQCNVSHTAPYSHFKNVDELIAAMGEHVTEQFMERLRISIMGEEDSREAISLLGQAYVDFFIENPQYFQFLYYHSGIIIDLDNYSSDNYPPFALFRTTAFHMFRSTGLPEASYSHQLIVLWSMVHGIASLLTNNGVRYSGNWRDSFSILTVLDKEDDK</sequence>
<gene>
    <name evidence="6" type="ORF">PRIO_0944</name>
</gene>
<feature type="DNA-binding region" description="H-T-H motif" evidence="4">
    <location>
        <begin position="32"/>
        <end position="51"/>
    </location>
</feature>
<keyword evidence="2 4" id="KW-0238">DNA-binding</keyword>
<name>A0A0E3WGE1_9BACL</name>
<dbReference type="Pfam" id="PF00440">
    <property type="entry name" value="TetR_N"/>
    <property type="match status" value="1"/>
</dbReference>
<dbReference type="Pfam" id="PF13305">
    <property type="entry name" value="TetR_C_33"/>
    <property type="match status" value="1"/>
</dbReference>
<evidence type="ECO:0000256" key="2">
    <source>
        <dbReference type="ARBA" id="ARBA00023125"/>
    </source>
</evidence>
<dbReference type="PROSITE" id="PS50977">
    <property type="entry name" value="HTH_TETR_2"/>
    <property type="match status" value="1"/>
</dbReference>
<reference evidence="7" key="1">
    <citation type="submission" date="2015-03" db="EMBL/GenBank/DDBJ databases">
        <authorList>
            <person name="Wibberg D."/>
        </authorList>
    </citation>
    <scope>NUCLEOTIDE SEQUENCE [LARGE SCALE GENOMIC DNA]</scope>
</reference>
<dbReference type="InterPro" id="IPR036271">
    <property type="entry name" value="Tet_transcr_reg_TetR-rel_C_sf"/>
</dbReference>
<organism evidence="6 7">
    <name type="scientific">Paenibacillus riograndensis SBR5</name>
    <dbReference type="NCBI Taxonomy" id="1073571"/>
    <lineage>
        <taxon>Bacteria</taxon>
        <taxon>Bacillati</taxon>
        <taxon>Bacillota</taxon>
        <taxon>Bacilli</taxon>
        <taxon>Bacillales</taxon>
        <taxon>Paenibacillaceae</taxon>
        <taxon>Paenibacillus</taxon>
        <taxon>Paenibacillus sonchi group</taxon>
    </lineage>
</organism>
<dbReference type="SUPFAM" id="SSF48498">
    <property type="entry name" value="Tetracyclin repressor-like, C-terminal domain"/>
    <property type="match status" value="1"/>
</dbReference>
<dbReference type="Gene3D" id="1.10.357.10">
    <property type="entry name" value="Tetracycline Repressor, domain 2"/>
    <property type="match status" value="1"/>
</dbReference>
<dbReference type="SUPFAM" id="SSF46689">
    <property type="entry name" value="Homeodomain-like"/>
    <property type="match status" value="1"/>
</dbReference>
<keyword evidence="3" id="KW-0804">Transcription</keyword>
<dbReference type="HOGENOM" id="CLU_069356_40_0_9"/>
<evidence type="ECO:0000256" key="4">
    <source>
        <dbReference type="PROSITE-ProRule" id="PRU00335"/>
    </source>
</evidence>
<dbReference type="GO" id="GO:0003677">
    <property type="term" value="F:DNA binding"/>
    <property type="evidence" value="ECO:0007669"/>
    <property type="project" value="UniProtKB-UniRule"/>
</dbReference>
<evidence type="ECO:0000256" key="1">
    <source>
        <dbReference type="ARBA" id="ARBA00023015"/>
    </source>
</evidence>
<dbReference type="STRING" id="483937.AMQ84_26360"/>
<evidence type="ECO:0000256" key="3">
    <source>
        <dbReference type="ARBA" id="ARBA00023163"/>
    </source>
</evidence>
<protein>
    <submittedName>
        <fullName evidence="6">Putative TetR family transcriptional regulator</fullName>
    </submittedName>
</protein>
<dbReference type="AlphaFoldDB" id="A0A0E3WGE1"/>
<keyword evidence="1" id="KW-0805">Transcription regulation</keyword>
<evidence type="ECO:0000313" key="7">
    <source>
        <dbReference type="Proteomes" id="UP000033163"/>
    </source>
</evidence>
<dbReference type="InterPro" id="IPR009057">
    <property type="entry name" value="Homeodomain-like_sf"/>
</dbReference>
<dbReference type="RefSeq" id="WP_020428849.1">
    <property type="nucleotide sequence ID" value="NZ_AGBD01000728.1"/>
</dbReference>
<dbReference type="KEGG" id="pri:PRIO_0944"/>
<evidence type="ECO:0000313" key="6">
    <source>
        <dbReference type="EMBL" id="CQR52671.1"/>
    </source>
</evidence>
<feature type="domain" description="HTH tetR-type" evidence="5">
    <location>
        <begin position="9"/>
        <end position="69"/>
    </location>
</feature>
<dbReference type="PATRIC" id="fig|1073571.4.peg.986"/>
<dbReference type="InterPro" id="IPR001647">
    <property type="entry name" value="HTH_TetR"/>
</dbReference>
<dbReference type="EMBL" id="LN831776">
    <property type="protein sequence ID" value="CQR52671.1"/>
    <property type="molecule type" value="Genomic_DNA"/>
</dbReference>
<dbReference type="InterPro" id="IPR050624">
    <property type="entry name" value="HTH-type_Tx_Regulator"/>
</dbReference>
<accession>A0A0E3WGE1</accession>
<dbReference type="Proteomes" id="UP000033163">
    <property type="component" value="Chromosome I"/>
</dbReference>
<dbReference type="PANTHER" id="PTHR43479">
    <property type="entry name" value="ACREF/ENVCD OPERON REPRESSOR-RELATED"/>
    <property type="match status" value="1"/>
</dbReference>
<proteinExistence type="predicted"/>
<dbReference type="InterPro" id="IPR025996">
    <property type="entry name" value="MT1864/Rv1816-like_C"/>
</dbReference>
<dbReference type="PANTHER" id="PTHR43479:SF20">
    <property type="entry name" value="HTH TETR-TYPE DOMAIN-CONTAINING PROTEIN"/>
    <property type="match status" value="1"/>
</dbReference>
<evidence type="ECO:0000259" key="5">
    <source>
        <dbReference type="PROSITE" id="PS50977"/>
    </source>
</evidence>